<dbReference type="InterPro" id="IPR002227">
    <property type="entry name" value="Tyrosinase_Cu-bd"/>
</dbReference>
<proteinExistence type="inferred from homology"/>
<dbReference type="PRINTS" id="PR00092">
    <property type="entry name" value="TYROSINASE"/>
</dbReference>
<keyword evidence="12" id="KW-1185">Reference proteome</keyword>
<dbReference type="InterPro" id="IPR050316">
    <property type="entry name" value="Tyrosinase/Hemocyanin"/>
</dbReference>
<evidence type="ECO:0000256" key="6">
    <source>
        <dbReference type="ARBA" id="ARBA00048233"/>
    </source>
</evidence>
<sequence>MSTLRTRKNITTLDIKTRDDLVHAFELLQKQGPGTAEVPIEDSFYTIAGYHGQPFRGAGYGNRDWWGGFCHHGNVLFPTWHRAYVLRLEEALRNVSKKPDLALPYWDEIAGESVPKIFTDKKYEFSDGRIIENPLYSYKLSQGFFDNLGRIASNKAGTTTKEVDYSKPRNYETVRCPYSGLVGKDDKDATKSHNDSIDEAEALKTLNANVESWMKFPATDGVPGMGELYLNAAFRAPNYTVFSNTTSAAKWNDDLFAREAKWKDDFVVSVERPHNGVHLAVGGYDMPDKSTDRNSPSEANGDMGENDTAAFDPIFFFHHCFIDMIFWVWQSYHNATTEFDIIPFYPGTSPIDSQGPTPGMGADSQLNMDTPLTPFPYTSKGVVDIKKLGYDYAWPEYFPIKVTPIPTKPETAGPDDKNVESAGGDDSVGDIGCADVARSAVRVTGISRSQRLGSFVVAIWAFPSDDEDNWECASLVGVEPVFSRWHVPNCANCSNSLTVTMHGHLPPGSSPTSSDKFTDKEGKEKKLKLRVLENQLVQEGVGLPRKRKVLNTITADSRVDPGPWMEIKLVSG</sequence>
<evidence type="ECO:0000256" key="2">
    <source>
        <dbReference type="ARBA" id="ARBA00011906"/>
    </source>
</evidence>
<dbReference type="GO" id="GO:0042438">
    <property type="term" value="P:melanin biosynthetic process"/>
    <property type="evidence" value="ECO:0007669"/>
    <property type="project" value="UniProtKB-KW"/>
</dbReference>
<keyword evidence="5" id="KW-0470">Melanin biosynthesis</keyword>
<dbReference type="Proteomes" id="UP000286921">
    <property type="component" value="Unassembled WGS sequence"/>
</dbReference>
<name>A0A401KPF7_ASPAW</name>
<evidence type="ECO:0000256" key="4">
    <source>
        <dbReference type="ARBA" id="ARBA00023008"/>
    </source>
</evidence>
<evidence type="ECO:0000259" key="9">
    <source>
        <dbReference type="PROSITE" id="PS00497"/>
    </source>
</evidence>
<dbReference type="PROSITE" id="PS00497">
    <property type="entry name" value="TYROSINASE_1"/>
    <property type="match status" value="1"/>
</dbReference>
<dbReference type="Pfam" id="PF00264">
    <property type="entry name" value="Tyrosinase"/>
    <property type="match status" value="1"/>
</dbReference>
<dbReference type="GO" id="GO:0046872">
    <property type="term" value="F:metal ion binding"/>
    <property type="evidence" value="ECO:0007669"/>
    <property type="project" value="UniProtKB-KW"/>
</dbReference>
<keyword evidence="4" id="KW-0186">Copper</keyword>
<dbReference type="Gene3D" id="1.10.1280.10">
    <property type="entry name" value="Di-copper center containing domain from catechol oxidase"/>
    <property type="match status" value="1"/>
</dbReference>
<dbReference type="PROSITE" id="PS00498">
    <property type="entry name" value="TYROSINASE_2"/>
    <property type="match status" value="1"/>
</dbReference>
<dbReference type="SUPFAM" id="SSF48056">
    <property type="entry name" value="Di-copper centre-containing domain"/>
    <property type="match status" value="1"/>
</dbReference>
<dbReference type="PANTHER" id="PTHR11474">
    <property type="entry name" value="TYROSINASE FAMILY MEMBER"/>
    <property type="match status" value="1"/>
</dbReference>
<evidence type="ECO:0000256" key="3">
    <source>
        <dbReference type="ARBA" id="ARBA00022723"/>
    </source>
</evidence>
<dbReference type="EC" id="1.14.18.1" evidence="2"/>
<comment type="catalytic activity">
    <reaction evidence="6">
        <text>2 L-dopa + O2 = 2 L-dopaquinone + 2 H2O</text>
        <dbReference type="Rhea" id="RHEA:34287"/>
        <dbReference type="ChEBI" id="CHEBI:15377"/>
        <dbReference type="ChEBI" id="CHEBI:15379"/>
        <dbReference type="ChEBI" id="CHEBI:57504"/>
        <dbReference type="ChEBI" id="CHEBI:57924"/>
        <dbReference type="EC" id="1.14.18.1"/>
    </reaction>
</comment>
<reference evidence="11 12" key="1">
    <citation type="submission" date="2016-09" db="EMBL/GenBank/DDBJ databases">
        <title>Aspergillus awamori IFM 58123T.</title>
        <authorList>
            <person name="Kusuya Y."/>
            <person name="Shimizu M."/>
            <person name="Takahashi H."/>
            <person name="Yaguchi T."/>
        </authorList>
    </citation>
    <scope>NUCLEOTIDE SEQUENCE [LARGE SCALE GENOMIC DNA]</scope>
    <source>
        <strain evidence="11 12">IFM 58123</strain>
    </source>
</reference>
<dbReference type="EMBL" id="BDHI01000007">
    <property type="protein sequence ID" value="GCB21129.1"/>
    <property type="molecule type" value="Genomic_DNA"/>
</dbReference>
<dbReference type="GO" id="GO:0004503">
    <property type="term" value="F:tyrosinase activity"/>
    <property type="evidence" value="ECO:0007669"/>
    <property type="project" value="UniProtKB-EC"/>
</dbReference>
<comment type="caution">
    <text evidence="11">The sequence shown here is derived from an EMBL/GenBank/DDBJ whole genome shotgun (WGS) entry which is preliminary data.</text>
</comment>
<evidence type="ECO:0000259" key="10">
    <source>
        <dbReference type="PROSITE" id="PS00498"/>
    </source>
</evidence>
<keyword evidence="3" id="KW-0479">Metal-binding</keyword>
<feature type="domain" description="Tyrosinase copper-binding" evidence="10">
    <location>
        <begin position="312"/>
        <end position="323"/>
    </location>
</feature>
<evidence type="ECO:0000313" key="11">
    <source>
        <dbReference type="EMBL" id="GCB21129.1"/>
    </source>
</evidence>
<comment type="catalytic activity">
    <reaction evidence="7">
        <text>L-tyrosine + O2 = L-dopaquinone + H2O</text>
        <dbReference type="Rhea" id="RHEA:18117"/>
        <dbReference type="ChEBI" id="CHEBI:15377"/>
        <dbReference type="ChEBI" id="CHEBI:15379"/>
        <dbReference type="ChEBI" id="CHEBI:57924"/>
        <dbReference type="ChEBI" id="CHEBI:58315"/>
        <dbReference type="EC" id="1.14.18.1"/>
    </reaction>
</comment>
<dbReference type="PANTHER" id="PTHR11474:SF76">
    <property type="entry name" value="SHKT DOMAIN-CONTAINING PROTEIN"/>
    <property type="match status" value="1"/>
</dbReference>
<evidence type="ECO:0000256" key="1">
    <source>
        <dbReference type="ARBA" id="ARBA00009928"/>
    </source>
</evidence>
<feature type="domain" description="Tyrosinase copper-binding" evidence="9">
    <location>
        <begin position="71"/>
        <end position="89"/>
    </location>
</feature>
<gene>
    <name evidence="11" type="ORF">AAWM_04014</name>
</gene>
<evidence type="ECO:0000256" key="5">
    <source>
        <dbReference type="ARBA" id="ARBA00023101"/>
    </source>
</evidence>
<dbReference type="AlphaFoldDB" id="A0A401KPF7"/>
<comment type="similarity">
    <text evidence="1">Belongs to the tyrosinase family.</text>
</comment>
<feature type="region of interest" description="Disordered" evidence="8">
    <location>
        <begin position="281"/>
        <end position="304"/>
    </location>
</feature>
<evidence type="ECO:0000256" key="8">
    <source>
        <dbReference type="SAM" id="MobiDB-lite"/>
    </source>
</evidence>
<protein>
    <recommendedName>
        <fullName evidence="2">tyrosinase</fullName>
        <ecNumber evidence="2">1.14.18.1</ecNumber>
    </recommendedName>
</protein>
<evidence type="ECO:0000256" key="7">
    <source>
        <dbReference type="ARBA" id="ARBA00048881"/>
    </source>
</evidence>
<dbReference type="STRING" id="105351.A0A401KPF7"/>
<accession>A0A401KPF7</accession>
<dbReference type="InterPro" id="IPR008922">
    <property type="entry name" value="Di-copper_centre_dom_sf"/>
</dbReference>
<organism evidence="11 12">
    <name type="scientific">Aspergillus awamori</name>
    <name type="common">Black koji mold</name>
    <dbReference type="NCBI Taxonomy" id="105351"/>
    <lineage>
        <taxon>Eukaryota</taxon>
        <taxon>Fungi</taxon>
        <taxon>Dikarya</taxon>
        <taxon>Ascomycota</taxon>
        <taxon>Pezizomycotina</taxon>
        <taxon>Eurotiomycetes</taxon>
        <taxon>Eurotiomycetidae</taxon>
        <taxon>Eurotiales</taxon>
        <taxon>Aspergillaceae</taxon>
        <taxon>Aspergillus</taxon>
    </lineage>
</organism>
<evidence type="ECO:0000313" key="12">
    <source>
        <dbReference type="Proteomes" id="UP000286921"/>
    </source>
</evidence>